<name>A0A8J3KT75_9ACTN</name>
<dbReference type="GO" id="GO:0045436">
    <property type="term" value="F:lycopene beta cyclase activity"/>
    <property type="evidence" value="ECO:0007669"/>
    <property type="project" value="UniProtKB-ARBA"/>
</dbReference>
<evidence type="ECO:0000256" key="8">
    <source>
        <dbReference type="SAM" id="MobiDB-lite"/>
    </source>
</evidence>
<evidence type="ECO:0000256" key="7">
    <source>
        <dbReference type="ARBA" id="ARBA00023235"/>
    </source>
</evidence>
<evidence type="ECO:0000256" key="5">
    <source>
        <dbReference type="ARBA" id="ARBA00022989"/>
    </source>
</evidence>
<comment type="pathway">
    <text evidence="2">Carotenoid biosynthesis.</text>
</comment>
<organism evidence="11 12">
    <name type="scientific">Catellatospora coxensis</name>
    <dbReference type="NCBI Taxonomy" id="310354"/>
    <lineage>
        <taxon>Bacteria</taxon>
        <taxon>Bacillati</taxon>
        <taxon>Actinomycetota</taxon>
        <taxon>Actinomycetes</taxon>
        <taxon>Micromonosporales</taxon>
        <taxon>Micromonosporaceae</taxon>
        <taxon>Catellatospora</taxon>
    </lineage>
</organism>
<feature type="transmembrane region" description="Helical" evidence="9">
    <location>
        <begin position="36"/>
        <end position="59"/>
    </location>
</feature>
<keyword evidence="7" id="KW-0413">Isomerase</keyword>
<dbReference type="NCBIfam" id="TIGR03462">
    <property type="entry name" value="CarR_dom_SF"/>
    <property type="match status" value="1"/>
</dbReference>
<keyword evidence="6 9" id="KW-0472">Membrane</keyword>
<evidence type="ECO:0000259" key="10">
    <source>
        <dbReference type="Pfam" id="PF18916"/>
    </source>
</evidence>
<evidence type="ECO:0000256" key="6">
    <source>
        <dbReference type="ARBA" id="ARBA00023136"/>
    </source>
</evidence>
<feature type="transmembrane region" description="Helical" evidence="9">
    <location>
        <begin position="6"/>
        <end position="24"/>
    </location>
</feature>
<dbReference type="Pfam" id="PF18916">
    <property type="entry name" value="Lycopene_cyc"/>
    <property type="match status" value="1"/>
</dbReference>
<dbReference type="GO" id="GO:0016020">
    <property type="term" value="C:membrane"/>
    <property type="evidence" value="ECO:0007669"/>
    <property type="project" value="UniProtKB-SubCell"/>
</dbReference>
<comment type="subcellular location">
    <subcellularLocation>
        <location evidence="1">Membrane</location>
        <topology evidence="1">Multi-pass membrane protein</topology>
    </subcellularLocation>
</comment>
<dbReference type="EMBL" id="BONI01000043">
    <property type="protein sequence ID" value="GIG08168.1"/>
    <property type="molecule type" value="Genomic_DNA"/>
</dbReference>
<evidence type="ECO:0000256" key="4">
    <source>
        <dbReference type="ARBA" id="ARBA00022746"/>
    </source>
</evidence>
<proteinExistence type="predicted"/>
<accession>A0A8J3KT75</accession>
<dbReference type="GO" id="GO:0016117">
    <property type="term" value="P:carotenoid biosynthetic process"/>
    <property type="evidence" value="ECO:0007669"/>
    <property type="project" value="UniProtKB-KW"/>
</dbReference>
<feature type="region of interest" description="Disordered" evidence="8">
    <location>
        <begin position="107"/>
        <end position="154"/>
    </location>
</feature>
<evidence type="ECO:0000256" key="2">
    <source>
        <dbReference type="ARBA" id="ARBA00004829"/>
    </source>
</evidence>
<dbReference type="RefSeq" id="WP_203694484.1">
    <property type="nucleotide sequence ID" value="NZ_BAAALC010000005.1"/>
</dbReference>
<dbReference type="InterPro" id="IPR017825">
    <property type="entry name" value="Lycopene_cyclase_dom"/>
</dbReference>
<reference evidence="11 12" key="1">
    <citation type="submission" date="2021-01" db="EMBL/GenBank/DDBJ databases">
        <title>Whole genome shotgun sequence of Catellatospora coxensis NBRC 107359.</title>
        <authorList>
            <person name="Komaki H."/>
            <person name="Tamura T."/>
        </authorList>
    </citation>
    <scope>NUCLEOTIDE SEQUENCE [LARGE SCALE GENOMIC DNA]</scope>
    <source>
        <strain evidence="11 12">NBRC 107359</strain>
    </source>
</reference>
<evidence type="ECO:0000313" key="12">
    <source>
        <dbReference type="Proteomes" id="UP000630887"/>
    </source>
</evidence>
<evidence type="ECO:0000256" key="9">
    <source>
        <dbReference type="SAM" id="Phobius"/>
    </source>
</evidence>
<sequence>MDSLRYLLILAACVAVTLPLEPVLGARVYRQPRRLLATLVPVVAVFVTWDLIATARGHWWFSQRYTTGVTVAGLPWEEWLFFLVVPLCALLTFEVLGRGPQLLRRVRNGPRHRGEPVPGQPTGVAHPGESARLGPQETPSAPGRQAATGGRHGG</sequence>
<evidence type="ECO:0000313" key="11">
    <source>
        <dbReference type="EMBL" id="GIG08168.1"/>
    </source>
</evidence>
<dbReference type="Proteomes" id="UP000630887">
    <property type="component" value="Unassembled WGS sequence"/>
</dbReference>
<comment type="caution">
    <text evidence="11">The sequence shown here is derived from an EMBL/GenBank/DDBJ whole genome shotgun (WGS) entry which is preliminary data.</text>
</comment>
<keyword evidence="3 9" id="KW-0812">Transmembrane</keyword>
<keyword evidence="12" id="KW-1185">Reference proteome</keyword>
<keyword evidence="4" id="KW-0125">Carotenoid biosynthesis</keyword>
<feature type="transmembrane region" description="Helical" evidence="9">
    <location>
        <begin position="79"/>
        <end position="97"/>
    </location>
</feature>
<feature type="domain" description="Lycopene cyclase" evidence="10">
    <location>
        <begin position="31"/>
        <end position="96"/>
    </location>
</feature>
<keyword evidence="5 9" id="KW-1133">Transmembrane helix</keyword>
<protein>
    <recommendedName>
        <fullName evidence="10">Lycopene cyclase domain-containing protein</fullName>
    </recommendedName>
</protein>
<dbReference type="AlphaFoldDB" id="A0A8J3KT75"/>
<gene>
    <name evidence="11" type="ORF">Cco03nite_48680</name>
</gene>
<evidence type="ECO:0000256" key="1">
    <source>
        <dbReference type="ARBA" id="ARBA00004141"/>
    </source>
</evidence>
<evidence type="ECO:0000256" key="3">
    <source>
        <dbReference type="ARBA" id="ARBA00022692"/>
    </source>
</evidence>
<dbReference type="GO" id="GO:0016872">
    <property type="term" value="F:intramolecular lyase activity"/>
    <property type="evidence" value="ECO:0007669"/>
    <property type="project" value="InterPro"/>
</dbReference>